<dbReference type="EMBL" id="PFEF01000010">
    <property type="protein sequence ID" value="PJE64048.1"/>
    <property type="molecule type" value="Genomic_DNA"/>
</dbReference>
<name>A0A2M8KVV0_9BACT</name>
<evidence type="ECO:0000313" key="1">
    <source>
        <dbReference type="EMBL" id="PJE64048.1"/>
    </source>
</evidence>
<sequence length="163" mass="18709">MISDIIAADEKTRGTNLITNEQVIIFAKRVRILTLEEECRNLGVEILESALLATKHIAVKQDRAVVMMKELSLEEPETEWLEAFMFQFDDDVRIMAGQTTRVMLDNERHAFLRHLPDLAKAFGGIGWKVLCYALIDSDMFADIKKQALFIKQNMPAIYLKYNS</sequence>
<protein>
    <submittedName>
        <fullName evidence="1">Uncharacterized protein</fullName>
    </submittedName>
</protein>
<dbReference type="AlphaFoldDB" id="A0A2M8KVV0"/>
<evidence type="ECO:0000313" key="2">
    <source>
        <dbReference type="Proteomes" id="UP000229098"/>
    </source>
</evidence>
<gene>
    <name evidence="1" type="ORF">COU90_04210</name>
</gene>
<dbReference type="Proteomes" id="UP000229098">
    <property type="component" value="Unassembled WGS sequence"/>
</dbReference>
<comment type="caution">
    <text evidence="1">The sequence shown here is derived from an EMBL/GenBank/DDBJ whole genome shotgun (WGS) entry which is preliminary data.</text>
</comment>
<accession>A0A2M8KVV0</accession>
<organism evidence="1 2">
    <name type="scientific">Candidatus Ryanbacteria bacterium CG10_big_fil_rev_8_21_14_0_10_43_42</name>
    <dbReference type="NCBI Taxonomy" id="1974864"/>
    <lineage>
        <taxon>Bacteria</taxon>
        <taxon>Candidatus Ryaniibacteriota</taxon>
    </lineage>
</organism>
<proteinExistence type="predicted"/>
<reference evidence="2" key="1">
    <citation type="submission" date="2017-09" db="EMBL/GenBank/DDBJ databases">
        <title>Depth-based differentiation of microbial function through sediment-hosted aquifers and enrichment of novel symbionts in the deep terrestrial subsurface.</title>
        <authorList>
            <person name="Probst A.J."/>
            <person name="Ladd B."/>
            <person name="Jarett J.K."/>
            <person name="Geller-Mcgrath D.E."/>
            <person name="Sieber C.M.K."/>
            <person name="Emerson J.B."/>
            <person name="Anantharaman K."/>
            <person name="Thomas B.C."/>
            <person name="Malmstrom R."/>
            <person name="Stieglmeier M."/>
            <person name="Klingl A."/>
            <person name="Woyke T."/>
            <person name="Ryan C.M."/>
            <person name="Banfield J.F."/>
        </authorList>
    </citation>
    <scope>NUCLEOTIDE SEQUENCE [LARGE SCALE GENOMIC DNA]</scope>
</reference>